<dbReference type="AlphaFoldDB" id="A0ABD0L747"/>
<comment type="caution">
    <text evidence="1">The sequence shown here is derived from an EMBL/GenBank/DDBJ whole genome shotgun (WGS) entry which is preliminary data.</text>
</comment>
<evidence type="ECO:0000313" key="2">
    <source>
        <dbReference type="Proteomes" id="UP001519460"/>
    </source>
</evidence>
<accession>A0ABD0L747</accession>
<organism evidence="1 2">
    <name type="scientific">Batillaria attramentaria</name>
    <dbReference type="NCBI Taxonomy" id="370345"/>
    <lineage>
        <taxon>Eukaryota</taxon>
        <taxon>Metazoa</taxon>
        <taxon>Spiralia</taxon>
        <taxon>Lophotrochozoa</taxon>
        <taxon>Mollusca</taxon>
        <taxon>Gastropoda</taxon>
        <taxon>Caenogastropoda</taxon>
        <taxon>Sorbeoconcha</taxon>
        <taxon>Cerithioidea</taxon>
        <taxon>Batillariidae</taxon>
        <taxon>Batillaria</taxon>
    </lineage>
</organism>
<reference evidence="1 2" key="1">
    <citation type="journal article" date="2023" name="Sci. Data">
        <title>Genome assembly of the Korean intertidal mud-creeper Batillaria attramentaria.</title>
        <authorList>
            <person name="Patra A.K."/>
            <person name="Ho P.T."/>
            <person name="Jun S."/>
            <person name="Lee S.J."/>
            <person name="Kim Y."/>
            <person name="Won Y.J."/>
        </authorList>
    </citation>
    <scope>NUCLEOTIDE SEQUENCE [LARGE SCALE GENOMIC DNA]</scope>
    <source>
        <strain evidence="1">Wonlab-2016</strain>
    </source>
</reference>
<name>A0ABD0L747_9CAEN</name>
<gene>
    <name evidence="1" type="ORF">BaRGS_00013565</name>
</gene>
<sequence>MCLRRQVNIAAGEKVTRGRRARQSVYNTYVGRMSTGLGERKDVWLWCCDVVVNSGPFERRCVSKGRKPCGLRQVVEDERARVLAL</sequence>
<evidence type="ECO:0000313" key="1">
    <source>
        <dbReference type="EMBL" id="KAK7495155.1"/>
    </source>
</evidence>
<keyword evidence="2" id="KW-1185">Reference proteome</keyword>
<protein>
    <submittedName>
        <fullName evidence="1">Uncharacterized protein</fullName>
    </submittedName>
</protein>
<dbReference type="Proteomes" id="UP001519460">
    <property type="component" value="Unassembled WGS sequence"/>
</dbReference>
<proteinExistence type="predicted"/>
<dbReference type="EMBL" id="JACVVK020000077">
    <property type="protein sequence ID" value="KAK7495155.1"/>
    <property type="molecule type" value="Genomic_DNA"/>
</dbReference>